<dbReference type="InterPro" id="IPR002826">
    <property type="entry name" value="MptE-like"/>
</dbReference>
<dbReference type="EMBL" id="CP040463">
    <property type="protein sequence ID" value="QCT94136.1"/>
    <property type="molecule type" value="Genomic_DNA"/>
</dbReference>
<feature type="domain" description="6-hydroxymethylpterin diphosphokinase MptE-like" evidence="1">
    <location>
        <begin position="232"/>
        <end position="388"/>
    </location>
</feature>
<name>A0ABX5VBY5_9BACT</name>
<dbReference type="RefSeq" id="WP_138323025.1">
    <property type="nucleotide sequence ID" value="NZ_CP040463.1"/>
</dbReference>
<dbReference type="PANTHER" id="PTHR41786">
    <property type="entry name" value="MOTILITY ACCESSORY FACTOR MAF"/>
    <property type="match status" value="1"/>
</dbReference>
<dbReference type="Pfam" id="PF01973">
    <property type="entry name" value="MptE-like"/>
    <property type="match status" value="1"/>
</dbReference>
<gene>
    <name evidence="3" type="ORF">FE773_02780</name>
</gene>
<reference evidence="3 4" key="1">
    <citation type="submission" date="2019-05" db="EMBL/GenBank/DDBJ databases">
        <title>A comparative analysis of the Nautiliaceae.</title>
        <authorList>
            <person name="Grosche A."/>
            <person name="Smedile F."/>
            <person name="Vetriani C."/>
        </authorList>
    </citation>
    <scope>NUCLEOTIDE SEQUENCE [LARGE SCALE GENOMIC DNA]</scope>
    <source>
        <strain evidence="3 4">TB-2</strain>
    </source>
</reference>
<dbReference type="InterPro" id="IPR045376">
    <property type="entry name" value="Maf_N"/>
</dbReference>
<organism evidence="3 4">
    <name type="scientific">Caminibacter mediatlanticus TB-2</name>
    <dbReference type="NCBI Taxonomy" id="391592"/>
    <lineage>
        <taxon>Bacteria</taxon>
        <taxon>Pseudomonadati</taxon>
        <taxon>Campylobacterota</taxon>
        <taxon>Epsilonproteobacteria</taxon>
        <taxon>Nautiliales</taxon>
        <taxon>Nautiliaceae</taxon>
        <taxon>Caminibacter</taxon>
    </lineage>
</organism>
<sequence>MQKLFEKNIRFFYENLPHYYNLITSIKTRNFKIQNNNIFLHNKPIYKNDIYTDSKIIASNPINNPLWKKHFFIKPKKWNEKEFYITGEIINSFLSSNDKYYFDNDFLPTTMIFGLLSGKHLDLIREKYNLQSIFIYEPNPEFFAISLYFVDYAKLYQKYNDRLFLWIGGEIDYFAIEKFFYERIITSSFLNIYYKAYNHPLLDDAINKFKTIQASKLRGWGTFEDEIKGVKNHLNNLNKYPLLESFEKTNAPFCIVANGKSLEKNIEFIKNNKESMIIISVGTAIKPLMKAKIESDFHFEQERIDILIEALKDILPNYNGYFIGASVVNNEVFKMAKNPLMYIREAFSLEKDYTPLIGSSPIVGNAGFAFASFFAKEIYLCGMDLGFRLGDKKHSKNSFYDERDDIAQNGIKIEGNFSNDIYTDSLLLSSKQKIEKMIEMFNLKVYNLSDGAFIKGSIPLNDKTLPKINKEKIIKKILKNFKKTTYTPPKLNLTPLLNALKKAFDLSTKNQIELTGKIDFIEDLLKEYSKIDPNNFNLIKGSIFHIAINYYAEYFKGNDKKEEIIKRLDKFNEFLKTL</sequence>
<protein>
    <submittedName>
        <fullName evidence="3">Motility associated factor glycosyltransferase family protein</fullName>
    </submittedName>
</protein>
<evidence type="ECO:0000259" key="1">
    <source>
        <dbReference type="Pfam" id="PF01973"/>
    </source>
</evidence>
<dbReference type="Pfam" id="PF20157">
    <property type="entry name" value="Maf_flag10_N"/>
    <property type="match status" value="1"/>
</dbReference>
<feature type="domain" description="Glycosyltransferase Maf N-terminal" evidence="2">
    <location>
        <begin position="4"/>
        <end position="211"/>
    </location>
</feature>
<evidence type="ECO:0000313" key="3">
    <source>
        <dbReference type="EMBL" id="QCT94136.1"/>
    </source>
</evidence>
<dbReference type="PANTHER" id="PTHR41786:SF1">
    <property type="entry name" value="6-HYDROXYMETHYLPTERIN DIPHOSPHOKINASE MPTE-LIKE DOMAIN-CONTAINING PROTEIN"/>
    <property type="match status" value="1"/>
</dbReference>
<evidence type="ECO:0000313" key="4">
    <source>
        <dbReference type="Proteomes" id="UP000306825"/>
    </source>
</evidence>
<accession>A0ABX5VBY5</accession>
<proteinExistence type="predicted"/>
<evidence type="ECO:0000259" key="2">
    <source>
        <dbReference type="Pfam" id="PF20157"/>
    </source>
</evidence>
<keyword evidence="4" id="KW-1185">Reference proteome</keyword>
<dbReference type="Proteomes" id="UP000306825">
    <property type="component" value="Chromosome"/>
</dbReference>